<dbReference type="Pfam" id="PF12796">
    <property type="entry name" value="Ank_2"/>
    <property type="match status" value="1"/>
</dbReference>
<dbReference type="PANTHER" id="PTHR24120">
    <property type="entry name" value="GH07239P"/>
    <property type="match status" value="1"/>
</dbReference>
<dbReference type="Gene3D" id="1.25.40.20">
    <property type="entry name" value="Ankyrin repeat-containing domain"/>
    <property type="match status" value="2"/>
</dbReference>
<gene>
    <name evidence="1" type="ORF">GLP15_3253</name>
</gene>
<evidence type="ECO:0000313" key="1">
    <source>
        <dbReference type="EMBL" id="EFO65339.1"/>
    </source>
</evidence>
<dbReference type="SUPFAM" id="SSF48403">
    <property type="entry name" value="Ankyrin repeat"/>
    <property type="match status" value="1"/>
</dbReference>
<comment type="caution">
    <text evidence="1">The sequence shown here is derived from an EMBL/GenBank/DDBJ whole genome shotgun (WGS) entry which is preliminary data.</text>
</comment>
<dbReference type="OrthoDB" id="10389133at2759"/>
<accession>E1EWP9</accession>
<evidence type="ECO:0000313" key="2">
    <source>
        <dbReference type="Proteomes" id="UP000008974"/>
    </source>
</evidence>
<dbReference type="SMART" id="SM00248">
    <property type="entry name" value="ANK"/>
    <property type="match status" value="5"/>
</dbReference>
<dbReference type="OMA" id="FAMQRGY"/>
<proteinExistence type="predicted"/>
<name>E1EWP9_GIAIA</name>
<dbReference type="InterPro" id="IPR036770">
    <property type="entry name" value="Ankyrin_rpt-contain_sf"/>
</dbReference>
<dbReference type="Proteomes" id="UP000008974">
    <property type="component" value="Unassembled WGS sequence"/>
</dbReference>
<dbReference type="AlphaFoldDB" id="E1EWP9"/>
<dbReference type="InterPro" id="IPR002110">
    <property type="entry name" value="Ankyrin_rpt"/>
</dbReference>
<sequence length="529" mass="58453">MLCLELLTINRKVALKFPTVSEFHATINYISSLIVQKMGKSMKSSSAQSAKLLHYYIDNLQIDCFVSLLRTLSNPFAVYRIDFFTNYDIMRVALQPMFNAQMGILEVDSKGVTRYMRALETCDLAQARLLLHIEGLHRDQKNMTALHRLALNSSLRISNAYWRDLVYVLNLDTLNTIDNDGQYALRYLWLNGLVSMQVLVDISRLSNSATYLTEVSTSTINRIIHYGTRRCPVINSSSTTVCLPPSRYAYTPLMYAALNGLEQAVIGLVDQYAGTMTEDGTTAGTFAMQRGYHAVANYLADYELVRIQSGLTMLQSLLVTAESEEDPETLTRLATDAYHLLHMASFHALVTGDTALIIASRHGLLTKACLLGVDALINLYNTLLSIEAGMVNTEQNTSLMCVCQSGKVLQNECKALIKAGEVGICTPNGITALMYASQVGCIEHMRLLLPYEGGRCSVTGETALELSAFALNKEAVNLIMEHEGPKYAASVASLLIASCGRGQFSRVDFVKVQDIVMLLLRSVSYGDTK</sequence>
<protein>
    <submittedName>
        <fullName evidence="1">Uncharacterized protein</fullName>
    </submittedName>
</protein>
<organism evidence="1 2">
    <name type="scientific">Giardia intestinalis (strain P15)</name>
    <name type="common">Giardia lamblia</name>
    <dbReference type="NCBI Taxonomy" id="658858"/>
    <lineage>
        <taxon>Eukaryota</taxon>
        <taxon>Metamonada</taxon>
        <taxon>Diplomonadida</taxon>
        <taxon>Hexamitidae</taxon>
        <taxon>Giardiinae</taxon>
        <taxon>Giardia</taxon>
    </lineage>
</organism>
<dbReference type="VEuPathDB" id="GiardiaDB:GLP15_3253"/>
<dbReference type="EMBL" id="ACVC01000033">
    <property type="protein sequence ID" value="EFO65339.1"/>
    <property type="molecule type" value="Genomic_DNA"/>
</dbReference>
<dbReference type="PANTHER" id="PTHR24120:SF4">
    <property type="entry name" value="GH07239P"/>
    <property type="match status" value="1"/>
</dbReference>
<reference evidence="1 2" key="1">
    <citation type="journal article" date="2010" name="BMC Genomics">
        <title>Genome analysis and comparative genomics of a Giardia intestinalis assemblage E isolate.</title>
        <authorList>
            <person name="Jerlstrom-Hultqvist J."/>
            <person name="Franzen O."/>
            <person name="Ankarklev J."/>
            <person name="Xu F."/>
            <person name="Nohynkova E."/>
            <person name="Andersson J.O."/>
            <person name="Svard S.G."/>
            <person name="Andersson B."/>
        </authorList>
    </citation>
    <scope>NUCLEOTIDE SEQUENCE [LARGE SCALE GENOMIC DNA]</scope>
    <source>
        <strain evidence="1 2">P15</strain>
    </source>
</reference>